<dbReference type="AlphaFoldDB" id="A0A5B0EPX8"/>
<keyword evidence="1" id="KW-0812">Transmembrane</keyword>
<accession>A0A5B0EPX8</accession>
<evidence type="ECO:0000256" key="1">
    <source>
        <dbReference type="SAM" id="Phobius"/>
    </source>
</evidence>
<keyword evidence="1" id="KW-1133">Transmembrane helix</keyword>
<organism evidence="2 3">
    <name type="scientific">Paeniglutamicibacter gangotriensis</name>
    <dbReference type="NCBI Taxonomy" id="254787"/>
    <lineage>
        <taxon>Bacteria</taxon>
        <taxon>Bacillati</taxon>
        <taxon>Actinomycetota</taxon>
        <taxon>Actinomycetes</taxon>
        <taxon>Micrococcales</taxon>
        <taxon>Micrococcaceae</taxon>
        <taxon>Paeniglutamicibacter</taxon>
    </lineage>
</organism>
<reference evidence="2 3" key="1">
    <citation type="submission" date="2019-07" db="EMBL/GenBank/DDBJ databases">
        <title>Analysis of the biochemical properties, biological activity and biotechnological potential of siderophores and biosurfactants produced by Antarctic psychrotolerant bacteria.</title>
        <authorList>
            <person name="Styczynski M."/>
            <person name="Krucon T."/>
            <person name="Decewicz P."/>
            <person name="Dziewit L."/>
        </authorList>
    </citation>
    <scope>NUCLEOTIDE SEQUENCE [LARGE SCALE GENOMIC DNA]</scope>
    <source>
        <strain evidence="2 3">ANT_H27</strain>
    </source>
</reference>
<name>A0A5B0EPX8_9MICC</name>
<gene>
    <name evidence="2" type="ORF">FQ154_01710</name>
</gene>
<proteinExistence type="predicted"/>
<feature type="transmembrane region" description="Helical" evidence="1">
    <location>
        <begin position="6"/>
        <end position="26"/>
    </location>
</feature>
<dbReference type="Proteomes" id="UP000323856">
    <property type="component" value="Unassembled WGS sequence"/>
</dbReference>
<comment type="caution">
    <text evidence="2">The sequence shown here is derived from an EMBL/GenBank/DDBJ whole genome shotgun (WGS) entry which is preliminary data.</text>
</comment>
<dbReference type="OrthoDB" id="3183633at2"/>
<dbReference type="EMBL" id="VOBL01000001">
    <property type="protein sequence ID" value="KAA0979901.1"/>
    <property type="molecule type" value="Genomic_DNA"/>
</dbReference>
<dbReference type="RefSeq" id="WP_149618447.1">
    <property type="nucleotide sequence ID" value="NZ_VOBL01000001.1"/>
</dbReference>
<protein>
    <submittedName>
        <fullName evidence="2">Uncharacterized protein</fullName>
    </submittedName>
</protein>
<evidence type="ECO:0000313" key="3">
    <source>
        <dbReference type="Proteomes" id="UP000323856"/>
    </source>
</evidence>
<keyword evidence="1" id="KW-0472">Membrane</keyword>
<evidence type="ECO:0000313" key="2">
    <source>
        <dbReference type="EMBL" id="KAA0979901.1"/>
    </source>
</evidence>
<sequence>MSALATVVVGLIIAAVIVLLLVIGAARRKSEQQLMEHYLEFEERKAHYKAIEKELEAMPWRGADLNDGVDISCTITADDIARSRRRVKVYHPTRDTRAGTNGTVYYGQRFSAAIFDHIEFVDPPRGEYDQQWIRDHLMTRIAPAGKVRLSKEMVPHGKSD</sequence>